<accession>A0ABY5GR56</accession>
<evidence type="ECO:0000256" key="1">
    <source>
        <dbReference type="ARBA" id="ARBA00001946"/>
    </source>
</evidence>
<dbReference type="SUPFAM" id="SSF55811">
    <property type="entry name" value="Nudix"/>
    <property type="match status" value="1"/>
</dbReference>
<dbReference type="InterPro" id="IPR015797">
    <property type="entry name" value="NUDIX_hydrolase-like_dom_sf"/>
</dbReference>
<dbReference type="Proteomes" id="UP001059950">
    <property type="component" value="Chromosome"/>
</dbReference>
<dbReference type="InterPro" id="IPR020084">
    <property type="entry name" value="NUDIX_hydrolase_CS"/>
</dbReference>
<evidence type="ECO:0000259" key="5">
    <source>
        <dbReference type="PROSITE" id="PS51462"/>
    </source>
</evidence>
<sequence>MDNSFLSSDDFRRVVDSTPLISIDLVVKSPDGRVLLGKRLNKPAKDFWFVPGGRVLKNERLADAFSRLTKAELGVEIAIQDARYLGLYEHFYDDSALSDSVSTHYVVNAFVIELSEAVTALPVEQHSDYRWLSEDELLSADDVHNHSKWYFLNEKGYSV</sequence>
<keyword evidence="4" id="KW-0460">Magnesium</keyword>
<proteinExistence type="predicted"/>
<dbReference type="Gene3D" id="3.90.79.10">
    <property type="entry name" value="Nucleoside Triphosphate Pyrophosphohydrolase"/>
    <property type="match status" value="1"/>
</dbReference>
<gene>
    <name evidence="6" type="ORF">KDX31_14010</name>
</gene>
<dbReference type="PROSITE" id="PS51462">
    <property type="entry name" value="NUDIX"/>
    <property type="match status" value="1"/>
</dbReference>
<protein>
    <submittedName>
        <fullName evidence="6">GDP-mannose mannosyl hydrolase</fullName>
    </submittedName>
</protein>
<dbReference type="PROSITE" id="PS00893">
    <property type="entry name" value="NUDIX_BOX"/>
    <property type="match status" value="1"/>
</dbReference>
<dbReference type="PANTHER" id="PTHR43046">
    <property type="entry name" value="GDP-MANNOSE MANNOSYL HYDROLASE"/>
    <property type="match status" value="1"/>
</dbReference>
<dbReference type="Pfam" id="PF00293">
    <property type="entry name" value="NUDIX"/>
    <property type="match status" value="1"/>
</dbReference>
<evidence type="ECO:0000256" key="3">
    <source>
        <dbReference type="ARBA" id="ARBA00022801"/>
    </source>
</evidence>
<dbReference type="InterPro" id="IPR033715">
    <property type="entry name" value="GDPMH"/>
</dbReference>
<keyword evidence="2" id="KW-0479">Metal-binding</keyword>
<dbReference type="CDD" id="cd03430">
    <property type="entry name" value="NUDIX_GDPMH_NudD"/>
    <property type="match status" value="1"/>
</dbReference>
<organism evidence="6 7">
    <name type="scientific">Amphritea atlantica</name>
    <dbReference type="NCBI Taxonomy" id="355243"/>
    <lineage>
        <taxon>Bacteria</taxon>
        <taxon>Pseudomonadati</taxon>
        <taxon>Pseudomonadota</taxon>
        <taxon>Gammaproteobacteria</taxon>
        <taxon>Oceanospirillales</taxon>
        <taxon>Oceanospirillaceae</taxon>
        <taxon>Amphritea</taxon>
    </lineage>
</organism>
<evidence type="ECO:0000313" key="7">
    <source>
        <dbReference type="Proteomes" id="UP001059950"/>
    </source>
</evidence>
<feature type="domain" description="Nudix hydrolase" evidence="5">
    <location>
        <begin position="16"/>
        <end position="156"/>
    </location>
</feature>
<dbReference type="PIRSF" id="PIRSF037599">
    <property type="entry name" value="GDPMH"/>
    <property type="match status" value="1"/>
</dbReference>
<comment type="cofactor">
    <cofactor evidence="1">
        <name>Mg(2+)</name>
        <dbReference type="ChEBI" id="CHEBI:18420"/>
    </cofactor>
</comment>
<dbReference type="EMBL" id="CP073344">
    <property type="protein sequence ID" value="UTW02461.1"/>
    <property type="molecule type" value="Genomic_DNA"/>
</dbReference>
<dbReference type="NCBIfam" id="NF011963">
    <property type="entry name" value="PRK15434.1"/>
    <property type="match status" value="1"/>
</dbReference>
<dbReference type="InterPro" id="IPR000086">
    <property type="entry name" value="NUDIX_hydrolase_dom"/>
</dbReference>
<keyword evidence="7" id="KW-1185">Reference proteome</keyword>
<keyword evidence="3 6" id="KW-0378">Hydrolase</keyword>
<dbReference type="PANTHER" id="PTHR43046:SF12">
    <property type="entry name" value="GDP-MANNOSE MANNOSYL HYDROLASE"/>
    <property type="match status" value="1"/>
</dbReference>
<evidence type="ECO:0000313" key="6">
    <source>
        <dbReference type="EMBL" id="UTW02461.1"/>
    </source>
</evidence>
<name>A0ABY5GR56_9GAMM</name>
<evidence type="ECO:0000256" key="4">
    <source>
        <dbReference type="ARBA" id="ARBA00022842"/>
    </source>
</evidence>
<evidence type="ECO:0000256" key="2">
    <source>
        <dbReference type="ARBA" id="ARBA00022723"/>
    </source>
</evidence>
<reference evidence="6" key="1">
    <citation type="submission" date="2021-04" db="EMBL/GenBank/DDBJ databases">
        <title>Oceanospirillales bacteria with DddD are important DMSP degraders in coastal seawater.</title>
        <authorList>
            <person name="Liu J."/>
        </authorList>
    </citation>
    <scope>NUCLEOTIDE SEQUENCE</scope>
    <source>
        <strain evidence="6">GY6</strain>
    </source>
</reference>
<dbReference type="GO" id="GO:0016787">
    <property type="term" value="F:hydrolase activity"/>
    <property type="evidence" value="ECO:0007669"/>
    <property type="project" value="UniProtKB-KW"/>
</dbReference>